<keyword evidence="2" id="KW-0479">Metal-binding</keyword>
<protein>
    <submittedName>
        <fullName evidence="8">Rieske (2Fe-2S) protein</fullName>
    </submittedName>
</protein>
<evidence type="ECO:0000259" key="7">
    <source>
        <dbReference type="PROSITE" id="PS51296"/>
    </source>
</evidence>
<evidence type="ECO:0000256" key="4">
    <source>
        <dbReference type="ARBA" id="ARBA00023014"/>
    </source>
</evidence>
<dbReference type="InterPro" id="IPR005805">
    <property type="entry name" value="Rieske_Fe-S_prot_C"/>
</dbReference>
<dbReference type="PANTHER" id="PTHR10134">
    <property type="entry name" value="CYTOCHROME B-C1 COMPLEX SUBUNIT RIESKE, MITOCHONDRIAL"/>
    <property type="match status" value="1"/>
</dbReference>
<gene>
    <name evidence="8" type="ORF">EA187_02525</name>
</gene>
<evidence type="ECO:0000256" key="1">
    <source>
        <dbReference type="ARBA" id="ARBA00022714"/>
    </source>
</evidence>
<dbReference type="CDD" id="cd03467">
    <property type="entry name" value="Rieske"/>
    <property type="match status" value="1"/>
</dbReference>
<feature type="domain" description="Rieske" evidence="7">
    <location>
        <begin position="1"/>
        <end position="93"/>
    </location>
</feature>
<keyword evidence="4" id="KW-0411">Iron-sulfur</keyword>
<evidence type="ECO:0000256" key="5">
    <source>
        <dbReference type="ARBA" id="ARBA00023157"/>
    </source>
</evidence>
<comment type="cofactor">
    <cofactor evidence="6">
        <name>[2Fe-2S] cluster</name>
        <dbReference type="ChEBI" id="CHEBI:190135"/>
    </cofactor>
</comment>
<organism evidence="8 9">
    <name type="scientific">Lujinxingia sediminis</name>
    <dbReference type="NCBI Taxonomy" id="2480984"/>
    <lineage>
        <taxon>Bacteria</taxon>
        <taxon>Deltaproteobacteria</taxon>
        <taxon>Bradymonadales</taxon>
        <taxon>Lujinxingiaceae</taxon>
        <taxon>Lujinxingia</taxon>
    </lineage>
</organism>
<dbReference type="PROSITE" id="PS51296">
    <property type="entry name" value="RIESKE"/>
    <property type="match status" value="1"/>
</dbReference>
<accession>A0ABY0CYL6</accession>
<dbReference type="PRINTS" id="PR00162">
    <property type="entry name" value="RIESKE"/>
</dbReference>
<keyword evidence="3" id="KW-0408">Iron</keyword>
<dbReference type="InterPro" id="IPR014349">
    <property type="entry name" value="Rieske_Fe-S_prot"/>
</dbReference>
<dbReference type="Pfam" id="PF00355">
    <property type="entry name" value="Rieske"/>
    <property type="match status" value="1"/>
</dbReference>
<sequence length="95" mass="10262">MRVPLSAFGEEGRLVVVSADGASSYLISHHGEDFVAVELVCTHRGCGLQVRAQELHCPCHGSRFSPGGEVLEGPARRPLKTLNVTRKGDELHLES</sequence>
<evidence type="ECO:0000256" key="6">
    <source>
        <dbReference type="ARBA" id="ARBA00034078"/>
    </source>
</evidence>
<dbReference type="EMBL" id="SADD01000001">
    <property type="protein sequence ID" value="RVU48978.1"/>
    <property type="molecule type" value="Genomic_DNA"/>
</dbReference>
<keyword evidence="5" id="KW-1015">Disulfide bond</keyword>
<name>A0ABY0CYL6_9DELT</name>
<dbReference type="InterPro" id="IPR036922">
    <property type="entry name" value="Rieske_2Fe-2S_sf"/>
</dbReference>
<evidence type="ECO:0000313" key="9">
    <source>
        <dbReference type="Proteomes" id="UP000282926"/>
    </source>
</evidence>
<evidence type="ECO:0000313" key="8">
    <source>
        <dbReference type="EMBL" id="RVU48978.1"/>
    </source>
</evidence>
<dbReference type="SUPFAM" id="SSF50022">
    <property type="entry name" value="ISP domain"/>
    <property type="match status" value="1"/>
</dbReference>
<proteinExistence type="predicted"/>
<evidence type="ECO:0000256" key="2">
    <source>
        <dbReference type="ARBA" id="ARBA00022723"/>
    </source>
</evidence>
<dbReference type="InterPro" id="IPR017941">
    <property type="entry name" value="Rieske_2Fe-2S"/>
</dbReference>
<dbReference type="Gene3D" id="2.102.10.10">
    <property type="entry name" value="Rieske [2Fe-2S] iron-sulphur domain"/>
    <property type="match status" value="1"/>
</dbReference>
<evidence type="ECO:0000256" key="3">
    <source>
        <dbReference type="ARBA" id="ARBA00023004"/>
    </source>
</evidence>
<comment type="caution">
    <text evidence="8">The sequence shown here is derived from an EMBL/GenBank/DDBJ whole genome shotgun (WGS) entry which is preliminary data.</text>
</comment>
<reference evidence="8 9" key="1">
    <citation type="submission" date="2019-01" db="EMBL/GenBank/DDBJ databases">
        <title>Lujinxingia litoralis gen. nov., sp. nov. and Lujinxingia sediminis gen. nov., sp. nov., new members in the order Bradymonadales, isolated from coastal sediment.</title>
        <authorList>
            <person name="Li C.-M."/>
        </authorList>
    </citation>
    <scope>NUCLEOTIDE SEQUENCE [LARGE SCALE GENOMIC DNA]</scope>
    <source>
        <strain evidence="8 9">SEH01</strain>
    </source>
</reference>
<dbReference type="Proteomes" id="UP000282926">
    <property type="component" value="Unassembled WGS sequence"/>
</dbReference>
<keyword evidence="9" id="KW-1185">Reference proteome</keyword>
<keyword evidence="1" id="KW-0001">2Fe-2S</keyword>